<keyword evidence="1" id="KW-0472">Membrane</keyword>
<keyword evidence="1" id="KW-1133">Transmembrane helix</keyword>
<reference evidence="2 3" key="1">
    <citation type="submission" date="2014-04" db="EMBL/GenBank/DDBJ databases">
        <authorList>
            <consortium name="DOE Joint Genome Institute"/>
            <person name="Kuo A."/>
            <person name="Tarkka M."/>
            <person name="Buscot F."/>
            <person name="Kohler A."/>
            <person name="Nagy L.G."/>
            <person name="Floudas D."/>
            <person name="Copeland A."/>
            <person name="Barry K.W."/>
            <person name="Cichocki N."/>
            <person name="Veneault-Fourrey C."/>
            <person name="LaButti K."/>
            <person name="Lindquist E.A."/>
            <person name="Lipzen A."/>
            <person name="Lundell T."/>
            <person name="Morin E."/>
            <person name="Murat C."/>
            <person name="Sun H."/>
            <person name="Tunlid A."/>
            <person name="Henrissat B."/>
            <person name="Grigoriev I.V."/>
            <person name="Hibbett D.S."/>
            <person name="Martin F."/>
            <person name="Nordberg H.P."/>
            <person name="Cantor M.N."/>
            <person name="Hua S.X."/>
        </authorList>
    </citation>
    <scope>NUCLEOTIDE SEQUENCE [LARGE SCALE GENOMIC DNA]</scope>
    <source>
        <strain evidence="2 3">F 1598</strain>
    </source>
</reference>
<evidence type="ECO:0000313" key="3">
    <source>
        <dbReference type="Proteomes" id="UP000054166"/>
    </source>
</evidence>
<gene>
    <name evidence="2" type="ORF">PILCRDRAFT_426678</name>
</gene>
<organism evidence="2 3">
    <name type="scientific">Piloderma croceum (strain F 1598)</name>
    <dbReference type="NCBI Taxonomy" id="765440"/>
    <lineage>
        <taxon>Eukaryota</taxon>
        <taxon>Fungi</taxon>
        <taxon>Dikarya</taxon>
        <taxon>Basidiomycota</taxon>
        <taxon>Agaricomycotina</taxon>
        <taxon>Agaricomycetes</taxon>
        <taxon>Agaricomycetidae</taxon>
        <taxon>Atheliales</taxon>
        <taxon>Atheliaceae</taxon>
        <taxon>Piloderma</taxon>
    </lineage>
</organism>
<keyword evidence="3" id="KW-1185">Reference proteome</keyword>
<evidence type="ECO:0000256" key="1">
    <source>
        <dbReference type="SAM" id="Phobius"/>
    </source>
</evidence>
<proteinExistence type="predicted"/>
<protein>
    <submittedName>
        <fullName evidence="2">Uncharacterized protein</fullName>
    </submittedName>
</protein>
<reference evidence="3" key="2">
    <citation type="submission" date="2015-01" db="EMBL/GenBank/DDBJ databases">
        <title>Evolutionary Origins and Diversification of the Mycorrhizal Mutualists.</title>
        <authorList>
            <consortium name="DOE Joint Genome Institute"/>
            <consortium name="Mycorrhizal Genomics Consortium"/>
            <person name="Kohler A."/>
            <person name="Kuo A."/>
            <person name="Nagy L.G."/>
            <person name="Floudas D."/>
            <person name="Copeland A."/>
            <person name="Barry K.W."/>
            <person name="Cichocki N."/>
            <person name="Veneault-Fourrey C."/>
            <person name="LaButti K."/>
            <person name="Lindquist E.A."/>
            <person name="Lipzen A."/>
            <person name="Lundell T."/>
            <person name="Morin E."/>
            <person name="Murat C."/>
            <person name="Riley R."/>
            <person name="Ohm R."/>
            <person name="Sun H."/>
            <person name="Tunlid A."/>
            <person name="Henrissat B."/>
            <person name="Grigoriev I.V."/>
            <person name="Hibbett D.S."/>
            <person name="Martin F."/>
        </authorList>
    </citation>
    <scope>NUCLEOTIDE SEQUENCE [LARGE SCALE GENOMIC DNA]</scope>
    <source>
        <strain evidence="3">F 1598</strain>
    </source>
</reference>
<accession>A0A0C3FVK7</accession>
<dbReference type="Proteomes" id="UP000054166">
    <property type="component" value="Unassembled WGS sequence"/>
</dbReference>
<dbReference type="EMBL" id="KN832990">
    <property type="protein sequence ID" value="KIM83514.1"/>
    <property type="molecule type" value="Genomic_DNA"/>
</dbReference>
<dbReference type="AlphaFoldDB" id="A0A0C3FVK7"/>
<feature type="transmembrane region" description="Helical" evidence="1">
    <location>
        <begin position="80"/>
        <end position="106"/>
    </location>
</feature>
<evidence type="ECO:0000313" key="2">
    <source>
        <dbReference type="EMBL" id="KIM83514.1"/>
    </source>
</evidence>
<dbReference type="HOGENOM" id="CLU_2074032_0_0_1"/>
<keyword evidence="1" id="KW-0812">Transmembrane</keyword>
<sequence>MRPIPPQQGYIPISIITPTIIMRVVPPIPTTANSSAGRSERDSGGVGVVVRVHEVCCCCMAVGVCQGAWRGLCEWVVEDVAVGLGVVVRVGVIAVVVVSTLGFVGLDDDDDDDERWTG</sequence>
<dbReference type="InParanoid" id="A0A0C3FVK7"/>
<name>A0A0C3FVK7_PILCF</name>